<reference evidence="1 2" key="1">
    <citation type="journal article" date="2019" name="Int. J. Syst. Evol. Microbiol.">
        <title>The Global Catalogue of Microorganisms (GCM) 10K type strain sequencing project: providing services to taxonomists for standard genome sequencing and annotation.</title>
        <authorList>
            <consortium name="The Broad Institute Genomics Platform"/>
            <consortium name="The Broad Institute Genome Sequencing Center for Infectious Disease"/>
            <person name="Wu L."/>
            <person name="Ma J."/>
        </authorList>
    </citation>
    <scope>NUCLEOTIDE SEQUENCE [LARGE SCALE GENOMIC DNA]</scope>
    <source>
        <strain evidence="1 2">CGMCC 1.12720</strain>
    </source>
</reference>
<dbReference type="EMBL" id="BMFN01000002">
    <property type="protein sequence ID" value="GGF63228.1"/>
    <property type="molecule type" value="Genomic_DNA"/>
</dbReference>
<evidence type="ECO:0000313" key="2">
    <source>
        <dbReference type="Proteomes" id="UP000605392"/>
    </source>
</evidence>
<accession>A0ACB5PR22</accession>
<comment type="caution">
    <text evidence="1">The sequence shown here is derived from an EMBL/GenBank/DDBJ whole genome shotgun (WGS) entry which is preliminary data.</text>
</comment>
<name>A0ACB5PR22_9BACT</name>
<keyword evidence="2" id="KW-1185">Reference proteome</keyword>
<dbReference type="Proteomes" id="UP000605392">
    <property type="component" value="Unassembled WGS sequence"/>
</dbReference>
<gene>
    <name evidence="1" type="ORF">GCM10011375_17800</name>
</gene>
<proteinExistence type="predicted"/>
<protein>
    <submittedName>
        <fullName evidence="1">Uncharacterized protein</fullName>
    </submittedName>
</protein>
<sequence length="748" mass="82549">MAQGTRKQLKTANKFFSQENYRASIPFYEQVLAAEPNNALALFRAGVSYMSFDKEKASDYIYKAQRLKPKVSKDVEYWLGRVDHLNYNFDEAITHYQTYNATLKQKDTRKAELAQLIQHSKNAKVQFSTPKDIFVKNLGPTINTIHSEHSPVISADDKVLLFTSRGENVTGASSGNSKKGGNLASDGEYFEDIFEAKRISDDEWEKPRSLSGVLNGKGHDASIQVYDNDTKMLMYRQDENGDLFYSEKAGGDWTPPKKLNGNINTSAFESDAYITPDGQTMYFSTGKYSEDGTLDIYVSTRSGNGDWGKPKPVTGINTKYDDDSPYLSKDGKTMYFSSRGLNTMGGYDIFKSTYDSIGRKWGRPENMGYPINTPDDDTYYRLSPDGTYAYLSSYRIGGYGEKDIYTINYIKNATIRGKVFSLRDSTIIPGVELVFSGAQADQTALSYRDVTKPGTGDYQVSVLSGRPYQVAVSVDGKNIITEEFQVPVAINDSTIVEKNFYVPYVDSSNVYAFKKIFFETDKYALRPESITELDRIASILKANPGVNISVEGHCDSRNTDEYNMTLGDNRSTAAYKYLLRKGISDARLVTASYGERRPAAPNDSPENMQLNRRVEFRVIQREGEPAPALNTGNSTTTTDAGTTPTNSQSVVPATAAPAAPTTTDSTATTTTTDTSATAAPMGTALPDGKAKVKTADGTTIKTKVDDEKVKIKTESPNGEESKTKAKNGEIDSKVKDADGKTKVKTDND</sequence>
<organism evidence="1 2">
    <name type="scientific">Hymenobacter qilianensis</name>
    <dbReference type="NCBI Taxonomy" id="1385715"/>
    <lineage>
        <taxon>Bacteria</taxon>
        <taxon>Pseudomonadati</taxon>
        <taxon>Bacteroidota</taxon>
        <taxon>Cytophagia</taxon>
        <taxon>Cytophagales</taxon>
        <taxon>Hymenobacteraceae</taxon>
        <taxon>Hymenobacter</taxon>
    </lineage>
</organism>
<evidence type="ECO:0000313" key="1">
    <source>
        <dbReference type="EMBL" id="GGF63228.1"/>
    </source>
</evidence>